<reference evidence="1" key="1">
    <citation type="journal article" date="2019" name="bioRxiv">
        <title>The Genome of the Zebra Mussel, Dreissena polymorpha: A Resource for Invasive Species Research.</title>
        <authorList>
            <person name="McCartney M.A."/>
            <person name="Auch B."/>
            <person name="Kono T."/>
            <person name="Mallez S."/>
            <person name="Zhang Y."/>
            <person name="Obille A."/>
            <person name="Becker A."/>
            <person name="Abrahante J.E."/>
            <person name="Garbe J."/>
            <person name="Badalamenti J.P."/>
            <person name="Herman A."/>
            <person name="Mangelson H."/>
            <person name="Liachko I."/>
            <person name="Sullivan S."/>
            <person name="Sone E.D."/>
            <person name="Koren S."/>
            <person name="Silverstein K.A.T."/>
            <person name="Beckman K.B."/>
            <person name="Gohl D.M."/>
        </authorList>
    </citation>
    <scope>NUCLEOTIDE SEQUENCE</scope>
    <source>
        <strain evidence="1">Duluth1</strain>
        <tissue evidence="1">Whole animal</tissue>
    </source>
</reference>
<comment type="caution">
    <text evidence="1">The sequence shown here is derived from an EMBL/GenBank/DDBJ whole genome shotgun (WGS) entry which is preliminary data.</text>
</comment>
<dbReference type="EMBL" id="JAIWYP010000015">
    <property type="protein sequence ID" value="KAH3700627.1"/>
    <property type="molecule type" value="Genomic_DNA"/>
</dbReference>
<gene>
    <name evidence="1" type="ORF">DPMN_075604</name>
</gene>
<evidence type="ECO:0000313" key="1">
    <source>
        <dbReference type="EMBL" id="KAH3700627.1"/>
    </source>
</evidence>
<proteinExistence type="predicted"/>
<protein>
    <submittedName>
        <fullName evidence="1">Uncharacterized protein</fullName>
    </submittedName>
</protein>
<accession>A0A9D3YH50</accession>
<keyword evidence="2" id="KW-1185">Reference proteome</keyword>
<dbReference type="Proteomes" id="UP000828390">
    <property type="component" value="Unassembled WGS sequence"/>
</dbReference>
<evidence type="ECO:0000313" key="2">
    <source>
        <dbReference type="Proteomes" id="UP000828390"/>
    </source>
</evidence>
<organism evidence="1 2">
    <name type="scientific">Dreissena polymorpha</name>
    <name type="common">Zebra mussel</name>
    <name type="synonym">Mytilus polymorpha</name>
    <dbReference type="NCBI Taxonomy" id="45954"/>
    <lineage>
        <taxon>Eukaryota</taxon>
        <taxon>Metazoa</taxon>
        <taxon>Spiralia</taxon>
        <taxon>Lophotrochozoa</taxon>
        <taxon>Mollusca</taxon>
        <taxon>Bivalvia</taxon>
        <taxon>Autobranchia</taxon>
        <taxon>Heteroconchia</taxon>
        <taxon>Euheterodonta</taxon>
        <taxon>Imparidentia</taxon>
        <taxon>Neoheterodontei</taxon>
        <taxon>Myida</taxon>
        <taxon>Dreissenoidea</taxon>
        <taxon>Dreissenidae</taxon>
        <taxon>Dreissena</taxon>
    </lineage>
</organism>
<dbReference type="AlphaFoldDB" id="A0A9D3YH50"/>
<sequence>MDPELEGSTAVHVTPIGQVLLCDGDSHTILQVDNIGCRKLATLATKRDGINGPISVCYNSNTDTIIVGQWDNNTIFVCKVK</sequence>
<dbReference type="SUPFAM" id="SSF75011">
    <property type="entry name" value="3-carboxy-cis,cis-mucoante lactonizing enzyme"/>
    <property type="match status" value="1"/>
</dbReference>
<reference evidence="1" key="2">
    <citation type="submission" date="2020-11" db="EMBL/GenBank/DDBJ databases">
        <authorList>
            <person name="McCartney M.A."/>
            <person name="Auch B."/>
            <person name="Kono T."/>
            <person name="Mallez S."/>
            <person name="Becker A."/>
            <person name="Gohl D.M."/>
            <person name="Silverstein K.A.T."/>
            <person name="Koren S."/>
            <person name="Bechman K.B."/>
            <person name="Herman A."/>
            <person name="Abrahante J.E."/>
            <person name="Garbe J."/>
        </authorList>
    </citation>
    <scope>NUCLEOTIDE SEQUENCE</scope>
    <source>
        <strain evidence="1">Duluth1</strain>
        <tissue evidence="1">Whole animal</tissue>
    </source>
</reference>
<name>A0A9D3YH50_DREPO</name>